<dbReference type="Gene3D" id="1.10.530.10">
    <property type="match status" value="1"/>
</dbReference>
<reference evidence="3 4" key="1">
    <citation type="journal article" date="2018" name="Int. J. Syst. Evol. Microbiol.">
        <title>Paraburkholderia azotifigens sp. nov., a nitrogen-fixing bacterium isolated from paddy soil.</title>
        <authorList>
            <person name="Choi G.M."/>
            <person name="Im W.T."/>
        </authorList>
    </citation>
    <scope>NUCLEOTIDE SEQUENCE [LARGE SCALE GENOMIC DNA]</scope>
    <source>
        <strain evidence="3 4">NF 2-5-3</strain>
    </source>
</reference>
<dbReference type="Proteomes" id="UP000321776">
    <property type="component" value="Unassembled WGS sequence"/>
</dbReference>
<dbReference type="EMBL" id="VOQS01000003">
    <property type="protein sequence ID" value="TXC82729.1"/>
    <property type="molecule type" value="Genomic_DNA"/>
</dbReference>
<dbReference type="CDD" id="cd13400">
    <property type="entry name" value="LT_IagB-like"/>
    <property type="match status" value="1"/>
</dbReference>
<evidence type="ECO:0000259" key="2">
    <source>
        <dbReference type="Pfam" id="PF01464"/>
    </source>
</evidence>
<sequence length="166" mass="18199">MSLHRLHAAPRSRRPLRRAFGAFALALSLAASTCGTARADDCFEQAAVYQGVNPLILRAVAWHESKGDPAAVNRNSNGSIDVGQAQINSVHFSDLKRLGIPHRALTDACVNIYVAAWLIKQKMVKYGNTWRAIGAYHSESPKERDAYARSIQKILVAWGELLPAAH</sequence>
<feature type="domain" description="Transglycosylase SLT" evidence="2">
    <location>
        <begin position="41"/>
        <end position="138"/>
    </location>
</feature>
<dbReference type="RefSeq" id="WP_028365983.1">
    <property type="nucleotide sequence ID" value="NZ_JAZHFZ010000020.1"/>
</dbReference>
<gene>
    <name evidence="3" type="ORF">FRZ40_20015</name>
</gene>
<feature type="chain" id="PRO_5023003142" evidence="1">
    <location>
        <begin position="40"/>
        <end position="166"/>
    </location>
</feature>
<dbReference type="Pfam" id="PF01464">
    <property type="entry name" value="SLT"/>
    <property type="match status" value="1"/>
</dbReference>
<dbReference type="AlphaFoldDB" id="A0A5C6VCG3"/>
<dbReference type="InterPro" id="IPR008258">
    <property type="entry name" value="Transglycosylase_SLT_dom_1"/>
</dbReference>
<accession>A0A5C6VCG3</accession>
<dbReference type="SUPFAM" id="SSF53955">
    <property type="entry name" value="Lysozyme-like"/>
    <property type="match status" value="1"/>
</dbReference>
<comment type="caution">
    <text evidence="3">The sequence shown here is derived from an EMBL/GenBank/DDBJ whole genome shotgun (WGS) entry which is preliminary data.</text>
</comment>
<evidence type="ECO:0000256" key="1">
    <source>
        <dbReference type="SAM" id="SignalP"/>
    </source>
</evidence>
<protein>
    <submittedName>
        <fullName evidence="3">Lytic transglycosylase domain-containing protein</fullName>
    </submittedName>
</protein>
<keyword evidence="1" id="KW-0732">Signal</keyword>
<dbReference type="InterPro" id="IPR023346">
    <property type="entry name" value="Lysozyme-like_dom_sf"/>
</dbReference>
<name>A0A5C6VCG3_9BURK</name>
<evidence type="ECO:0000313" key="3">
    <source>
        <dbReference type="EMBL" id="TXC82729.1"/>
    </source>
</evidence>
<organism evidence="3 4">
    <name type="scientific">Paraburkholderia azotifigens</name>
    <dbReference type="NCBI Taxonomy" id="2057004"/>
    <lineage>
        <taxon>Bacteria</taxon>
        <taxon>Pseudomonadati</taxon>
        <taxon>Pseudomonadota</taxon>
        <taxon>Betaproteobacteria</taxon>
        <taxon>Burkholderiales</taxon>
        <taxon>Burkholderiaceae</taxon>
        <taxon>Paraburkholderia</taxon>
    </lineage>
</organism>
<feature type="signal peptide" evidence="1">
    <location>
        <begin position="1"/>
        <end position="39"/>
    </location>
</feature>
<proteinExistence type="predicted"/>
<evidence type="ECO:0000313" key="4">
    <source>
        <dbReference type="Proteomes" id="UP000321776"/>
    </source>
</evidence>